<dbReference type="SUPFAM" id="SSF51126">
    <property type="entry name" value="Pectin lyase-like"/>
    <property type="match status" value="1"/>
</dbReference>
<dbReference type="Proteomes" id="UP000639274">
    <property type="component" value="Chromosome"/>
</dbReference>
<feature type="chain" id="PRO_5037676472" evidence="1">
    <location>
        <begin position="25"/>
        <end position="283"/>
    </location>
</feature>
<dbReference type="AlphaFoldDB" id="A0A975ATD4"/>
<reference evidence="2 3" key="1">
    <citation type="submission" date="2021-03" db="EMBL/GenBank/DDBJ databases">
        <title>Lysobacter sp. nov. isolated from soil of gangwondo yeongwol, south Korea.</title>
        <authorList>
            <person name="Kim K.R."/>
            <person name="Kim K.H."/>
            <person name="Jeon C.O."/>
        </authorList>
    </citation>
    <scope>NUCLEOTIDE SEQUENCE [LARGE SCALE GENOMIC DNA]</scope>
    <source>
        <strain evidence="2 3">R19</strain>
    </source>
</reference>
<gene>
    <name evidence="2" type="ORF">I8J32_007635</name>
</gene>
<feature type="signal peptide" evidence="1">
    <location>
        <begin position="1"/>
        <end position="24"/>
    </location>
</feature>
<dbReference type="InterPro" id="IPR011050">
    <property type="entry name" value="Pectin_lyase_fold/virulence"/>
</dbReference>
<evidence type="ECO:0000256" key="1">
    <source>
        <dbReference type="SAM" id="SignalP"/>
    </source>
</evidence>
<dbReference type="InterPro" id="IPR012334">
    <property type="entry name" value="Pectin_lyas_fold"/>
</dbReference>
<dbReference type="Gene3D" id="2.160.20.10">
    <property type="entry name" value="Single-stranded right-handed beta-helix, Pectin lyase-like"/>
    <property type="match status" value="1"/>
</dbReference>
<evidence type="ECO:0000313" key="2">
    <source>
        <dbReference type="EMBL" id="QSX79702.1"/>
    </source>
</evidence>
<evidence type="ECO:0000313" key="3">
    <source>
        <dbReference type="Proteomes" id="UP000639274"/>
    </source>
</evidence>
<keyword evidence="1" id="KW-0732">Signal</keyword>
<name>A0A975ATD4_9GAMM</name>
<protein>
    <submittedName>
        <fullName evidence="2">Right-handed parallel beta-helix repeat-containing protein</fullName>
    </submittedName>
</protein>
<dbReference type="RefSeq" id="WP_200610315.1">
    <property type="nucleotide sequence ID" value="NZ_CP071518.1"/>
</dbReference>
<keyword evidence="3" id="KW-1185">Reference proteome</keyword>
<proteinExistence type="predicted"/>
<dbReference type="SMART" id="SM00710">
    <property type="entry name" value="PbH1"/>
    <property type="match status" value="5"/>
</dbReference>
<sequence length="283" mass="28459">MNTRTFRALLALAGLLPLSHSALAAEAFDNCTGFIDSIPTNISSQGTWCLRKDLSTAMTSGDAIAVNTANVTIDCNGYKIGGLAAGDGTQAVGINVLDKPNAVVRNCNIRGFLIGAKVGEGAPLVEDNRFEGNTSIGIQVSGAGGVVRRNLVLSTGGSTQTGDVLGIETSLDTDVIDNTIDTVAPRAGSNGSGFGIRANGATGASITGNRIRNVLSDGSGESHGIAGEDISRLIVTDNQVIGVGDGIAISCDDTASTAKDNTIAAFATGLSGCDDDGGNVLGN</sequence>
<dbReference type="EMBL" id="CP071518">
    <property type="protein sequence ID" value="QSX79702.1"/>
    <property type="molecule type" value="Genomic_DNA"/>
</dbReference>
<accession>A0A975ATD4</accession>
<dbReference type="KEGG" id="lsf:I8J32_007635"/>
<organism evidence="2 3">
    <name type="scientific">Agrilutibacter solisilvae</name>
    <dbReference type="NCBI Taxonomy" id="2763317"/>
    <lineage>
        <taxon>Bacteria</taxon>
        <taxon>Pseudomonadati</taxon>
        <taxon>Pseudomonadota</taxon>
        <taxon>Gammaproteobacteria</taxon>
        <taxon>Lysobacterales</taxon>
        <taxon>Lysobacteraceae</taxon>
        <taxon>Agrilutibacter</taxon>
    </lineage>
</organism>
<dbReference type="InterPro" id="IPR006626">
    <property type="entry name" value="PbH1"/>
</dbReference>